<comment type="similarity">
    <text evidence="2">Belongs to the nicotinamide ribonucleoside (NR) uptake permease (TC 4.B.1) family.</text>
</comment>
<accession>A0A7X3K197</accession>
<protein>
    <submittedName>
        <fullName evidence="9">Nicotinamide riboside transporter PnuC</fullName>
    </submittedName>
</protein>
<keyword evidence="3" id="KW-0813">Transport</keyword>
<proteinExistence type="inferred from homology"/>
<dbReference type="NCBIfam" id="TIGR01528">
    <property type="entry name" value="NMN_trans_PnuC"/>
    <property type="match status" value="1"/>
</dbReference>
<evidence type="ECO:0000256" key="6">
    <source>
        <dbReference type="ARBA" id="ARBA00022989"/>
    </source>
</evidence>
<keyword evidence="7 8" id="KW-0472">Membrane</keyword>
<feature type="transmembrane region" description="Helical" evidence="8">
    <location>
        <begin position="183"/>
        <end position="201"/>
    </location>
</feature>
<name>A0A7X3K197_9BACL</name>
<keyword evidence="6 8" id="KW-1133">Transmembrane helix</keyword>
<evidence type="ECO:0000256" key="3">
    <source>
        <dbReference type="ARBA" id="ARBA00022448"/>
    </source>
</evidence>
<sequence>MKKTWTPIILLAVILVLAWLTSSTALEIAATATGLLCVWLTARENIWAWPISMINVALFFYTFWEVKLYADMTLQIFFFILSIYGWVVWLTRRGTADVRPTRRLRPWGILPLALFLVAASGGWGYVLERYTDASIPYVDAFIATLSIVAQILLSAKILENWIIWIVIDVLSVGMYAYKGLDMIALLYLIYLGIAISGLVTWRRNYRADQAKAAKDTESAAPQPGTMNGAVEG</sequence>
<dbReference type="PANTHER" id="PTHR36122:SF2">
    <property type="entry name" value="NICOTINAMIDE RIBOSIDE TRANSPORTER PNUC"/>
    <property type="match status" value="1"/>
</dbReference>
<keyword evidence="4" id="KW-1003">Cell membrane</keyword>
<evidence type="ECO:0000313" key="9">
    <source>
        <dbReference type="EMBL" id="MVP01927.1"/>
    </source>
</evidence>
<gene>
    <name evidence="9" type="ORF">EDM21_20825</name>
</gene>
<evidence type="ECO:0000256" key="2">
    <source>
        <dbReference type="ARBA" id="ARBA00006669"/>
    </source>
</evidence>
<dbReference type="GO" id="GO:0034257">
    <property type="term" value="F:nicotinamide riboside transmembrane transporter activity"/>
    <property type="evidence" value="ECO:0007669"/>
    <property type="project" value="InterPro"/>
</dbReference>
<dbReference type="InterPro" id="IPR006419">
    <property type="entry name" value="NMN_transpt_PnuC"/>
</dbReference>
<keyword evidence="5 8" id="KW-0812">Transmembrane</keyword>
<reference evidence="9 10" key="1">
    <citation type="journal article" date="2019" name="Microorganisms">
        <title>Paenibacillus lutrae sp. nov., A Chitinolytic Species Isolated from A River Otter in Castril Natural Park, Granada, Spain.</title>
        <authorList>
            <person name="Rodriguez M."/>
            <person name="Reina J.C."/>
            <person name="Bejar V."/>
            <person name="Llamas I."/>
        </authorList>
    </citation>
    <scope>NUCLEOTIDE SEQUENCE [LARGE SCALE GENOMIC DNA]</scope>
    <source>
        <strain evidence="9 10">N10</strain>
    </source>
</reference>
<dbReference type="EMBL" id="RHLK01000016">
    <property type="protein sequence ID" value="MVP01927.1"/>
    <property type="molecule type" value="Genomic_DNA"/>
</dbReference>
<feature type="transmembrane region" description="Helical" evidence="8">
    <location>
        <begin position="160"/>
        <end position="177"/>
    </location>
</feature>
<dbReference type="GO" id="GO:0005886">
    <property type="term" value="C:plasma membrane"/>
    <property type="evidence" value="ECO:0007669"/>
    <property type="project" value="UniProtKB-SubCell"/>
</dbReference>
<dbReference type="PANTHER" id="PTHR36122">
    <property type="entry name" value="NICOTINAMIDE RIBOSIDE TRANSPORTER PNUC"/>
    <property type="match status" value="1"/>
</dbReference>
<evidence type="ECO:0000313" key="10">
    <source>
        <dbReference type="Proteomes" id="UP000490800"/>
    </source>
</evidence>
<comment type="subcellular location">
    <subcellularLocation>
        <location evidence="1">Cell membrane</location>
        <topology evidence="1">Multi-pass membrane protein</topology>
    </subcellularLocation>
</comment>
<dbReference type="AlphaFoldDB" id="A0A7X3K197"/>
<feature type="transmembrane region" description="Helical" evidence="8">
    <location>
        <begin position="133"/>
        <end position="153"/>
    </location>
</feature>
<dbReference type="Pfam" id="PF04973">
    <property type="entry name" value="NMN_transporter"/>
    <property type="match status" value="1"/>
</dbReference>
<comment type="caution">
    <text evidence="9">The sequence shown here is derived from an EMBL/GenBank/DDBJ whole genome shotgun (WGS) entry which is preliminary data.</text>
</comment>
<feature type="transmembrane region" description="Helical" evidence="8">
    <location>
        <begin position="109"/>
        <end position="127"/>
    </location>
</feature>
<dbReference type="RefSeq" id="WP_157338340.1">
    <property type="nucleotide sequence ID" value="NZ_RHLK01000016.1"/>
</dbReference>
<evidence type="ECO:0000256" key="1">
    <source>
        <dbReference type="ARBA" id="ARBA00004651"/>
    </source>
</evidence>
<organism evidence="9 10">
    <name type="scientific">Paenibacillus lutrae</name>
    <dbReference type="NCBI Taxonomy" id="2078573"/>
    <lineage>
        <taxon>Bacteria</taxon>
        <taxon>Bacillati</taxon>
        <taxon>Bacillota</taxon>
        <taxon>Bacilli</taxon>
        <taxon>Bacillales</taxon>
        <taxon>Paenibacillaceae</taxon>
        <taxon>Paenibacillus</taxon>
    </lineage>
</organism>
<evidence type="ECO:0000256" key="5">
    <source>
        <dbReference type="ARBA" id="ARBA00022692"/>
    </source>
</evidence>
<evidence type="ECO:0000256" key="7">
    <source>
        <dbReference type="ARBA" id="ARBA00023136"/>
    </source>
</evidence>
<dbReference type="Proteomes" id="UP000490800">
    <property type="component" value="Unassembled WGS sequence"/>
</dbReference>
<dbReference type="OrthoDB" id="9791248at2"/>
<feature type="transmembrane region" description="Helical" evidence="8">
    <location>
        <begin position="68"/>
        <end position="89"/>
    </location>
</feature>
<keyword evidence="10" id="KW-1185">Reference proteome</keyword>
<evidence type="ECO:0000256" key="4">
    <source>
        <dbReference type="ARBA" id="ARBA00022475"/>
    </source>
</evidence>
<evidence type="ECO:0000256" key="8">
    <source>
        <dbReference type="SAM" id="Phobius"/>
    </source>
</evidence>